<feature type="region of interest" description="Disordered" evidence="1">
    <location>
        <begin position="1"/>
        <end position="32"/>
    </location>
</feature>
<comment type="caution">
    <text evidence="2">The sequence shown here is derived from an EMBL/GenBank/DDBJ whole genome shotgun (WGS) entry which is preliminary data.</text>
</comment>
<name>A0AAD1U930_EUPCR</name>
<feature type="region of interest" description="Disordered" evidence="1">
    <location>
        <begin position="191"/>
        <end position="219"/>
    </location>
</feature>
<sequence length="219" mass="25138">MSNSFTQRSGRRDLGSNKCSKKRKIMCKSPPPIPVIKRTKGLKLNPNVLARRNLNNSSNRMLSPNFQRNQRLCSPIAEENKRRIGNFRFNKRVLQNPLLSLRSKLKYFSPLERRIVQIACINSSSLCTKIIKKKLDKRNKPTVIEDFTHQDVAETINKFEDLSFKVKDAKAASGACKSSFVLSKKLETMKQKKERAPSANQKLQIPNIENDKGFRKFST</sequence>
<evidence type="ECO:0000313" key="3">
    <source>
        <dbReference type="Proteomes" id="UP001295684"/>
    </source>
</evidence>
<evidence type="ECO:0000256" key="1">
    <source>
        <dbReference type="SAM" id="MobiDB-lite"/>
    </source>
</evidence>
<dbReference type="EMBL" id="CAMPGE010002257">
    <property type="protein sequence ID" value="CAI2361058.1"/>
    <property type="molecule type" value="Genomic_DNA"/>
</dbReference>
<keyword evidence="3" id="KW-1185">Reference proteome</keyword>
<organism evidence="2 3">
    <name type="scientific">Euplotes crassus</name>
    <dbReference type="NCBI Taxonomy" id="5936"/>
    <lineage>
        <taxon>Eukaryota</taxon>
        <taxon>Sar</taxon>
        <taxon>Alveolata</taxon>
        <taxon>Ciliophora</taxon>
        <taxon>Intramacronucleata</taxon>
        <taxon>Spirotrichea</taxon>
        <taxon>Hypotrichia</taxon>
        <taxon>Euplotida</taxon>
        <taxon>Euplotidae</taxon>
        <taxon>Moneuplotes</taxon>
    </lineage>
</organism>
<protein>
    <submittedName>
        <fullName evidence="2">Uncharacterized protein</fullName>
    </submittedName>
</protein>
<dbReference type="AlphaFoldDB" id="A0AAD1U930"/>
<dbReference type="Proteomes" id="UP001295684">
    <property type="component" value="Unassembled WGS sequence"/>
</dbReference>
<accession>A0AAD1U930</accession>
<reference evidence="2" key="1">
    <citation type="submission" date="2023-07" db="EMBL/GenBank/DDBJ databases">
        <authorList>
            <consortium name="AG Swart"/>
            <person name="Singh M."/>
            <person name="Singh A."/>
            <person name="Seah K."/>
            <person name="Emmerich C."/>
        </authorList>
    </citation>
    <scope>NUCLEOTIDE SEQUENCE</scope>
    <source>
        <strain evidence="2">DP1</strain>
    </source>
</reference>
<gene>
    <name evidence="2" type="ORF">ECRASSUSDP1_LOCUS2367</name>
</gene>
<feature type="compositionally biased region" description="Basic and acidic residues" evidence="1">
    <location>
        <begin position="209"/>
        <end position="219"/>
    </location>
</feature>
<proteinExistence type="predicted"/>
<evidence type="ECO:0000313" key="2">
    <source>
        <dbReference type="EMBL" id="CAI2361058.1"/>
    </source>
</evidence>